<protein>
    <submittedName>
        <fullName evidence="2">Uncharacterized protein</fullName>
    </submittedName>
</protein>
<gene>
    <name evidence="2" type="ORF">E2C01_032843</name>
</gene>
<comment type="caution">
    <text evidence="2">The sequence shown here is derived from an EMBL/GenBank/DDBJ whole genome shotgun (WGS) entry which is preliminary data.</text>
</comment>
<feature type="region of interest" description="Disordered" evidence="1">
    <location>
        <begin position="1"/>
        <end position="25"/>
    </location>
</feature>
<evidence type="ECO:0000256" key="1">
    <source>
        <dbReference type="SAM" id="MobiDB-lite"/>
    </source>
</evidence>
<reference evidence="2 3" key="1">
    <citation type="submission" date="2019-05" db="EMBL/GenBank/DDBJ databases">
        <title>Another draft genome of Portunus trituberculatus and its Hox gene families provides insights of decapod evolution.</title>
        <authorList>
            <person name="Jeong J.-H."/>
            <person name="Song I."/>
            <person name="Kim S."/>
            <person name="Choi T."/>
            <person name="Kim D."/>
            <person name="Ryu S."/>
            <person name="Kim W."/>
        </authorList>
    </citation>
    <scope>NUCLEOTIDE SEQUENCE [LARGE SCALE GENOMIC DNA]</scope>
    <source>
        <tissue evidence="2">Muscle</tissue>
    </source>
</reference>
<sequence>MRRLSCGRGSLRQGRLGREGEGERWVGGQRNSLSGAAAFLPLSSVRGTSSVRVFRNLVAAAAAAAAAAAPHVHCQGRLAIPPPEPHQSGVAAAFPVVIGREGVAHSALSIHQLENANLHTNLHSDSCHTGRRLESKTSISEKYSKEADESVALHPTPSVLRTSTAPAQHTAAPRSSRLQGSVAGRALAVREAPGPHQDGPRRCTYFVDNTS</sequence>
<evidence type="ECO:0000313" key="2">
    <source>
        <dbReference type="EMBL" id="MPC39312.1"/>
    </source>
</evidence>
<proteinExistence type="predicted"/>
<feature type="compositionally biased region" description="Basic and acidic residues" evidence="1">
    <location>
        <begin position="125"/>
        <end position="135"/>
    </location>
</feature>
<dbReference type="AlphaFoldDB" id="A0A5B7EYI8"/>
<name>A0A5B7EYI8_PORTR</name>
<dbReference type="EMBL" id="VSRR010004324">
    <property type="protein sequence ID" value="MPC39312.1"/>
    <property type="molecule type" value="Genomic_DNA"/>
</dbReference>
<keyword evidence="3" id="KW-1185">Reference proteome</keyword>
<feature type="compositionally biased region" description="Low complexity" evidence="1">
    <location>
        <begin position="1"/>
        <end position="14"/>
    </location>
</feature>
<organism evidence="2 3">
    <name type="scientific">Portunus trituberculatus</name>
    <name type="common">Swimming crab</name>
    <name type="synonym">Neptunus trituberculatus</name>
    <dbReference type="NCBI Taxonomy" id="210409"/>
    <lineage>
        <taxon>Eukaryota</taxon>
        <taxon>Metazoa</taxon>
        <taxon>Ecdysozoa</taxon>
        <taxon>Arthropoda</taxon>
        <taxon>Crustacea</taxon>
        <taxon>Multicrustacea</taxon>
        <taxon>Malacostraca</taxon>
        <taxon>Eumalacostraca</taxon>
        <taxon>Eucarida</taxon>
        <taxon>Decapoda</taxon>
        <taxon>Pleocyemata</taxon>
        <taxon>Brachyura</taxon>
        <taxon>Eubrachyura</taxon>
        <taxon>Portunoidea</taxon>
        <taxon>Portunidae</taxon>
        <taxon>Portuninae</taxon>
        <taxon>Portunus</taxon>
    </lineage>
</organism>
<accession>A0A5B7EYI8</accession>
<dbReference type="Proteomes" id="UP000324222">
    <property type="component" value="Unassembled WGS sequence"/>
</dbReference>
<feature type="region of interest" description="Disordered" evidence="1">
    <location>
        <begin position="125"/>
        <end position="211"/>
    </location>
</feature>
<evidence type="ECO:0000313" key="3">
    <source>
        <dbReference type="Proteomes" id="UP000324222"/>
    </source>
</evidence>